<dbReference type="PANTHER" id="PTHR32196">
    <property type="entry name" value="ABC TRANSPORTER PERMEASE PROTEIN YPHD-RELATED-RELATED"/>
    <property type="match status" value="1"/>
</dbReference>
<keyword evidence="7 10" id="KW-0472">Membrane</keyword>
<feature type="transmembrane region" description="Helical" evidence="10">
    <location>
        <begin position="283"/>
        <end position="301"/>
    </location>
</feature>
<evidence type="ECO:0000256" key="4">
    <source>
        <dbReference type="ARBA" id="ARBA00022519"/>
    </source>
</evidence>
<evidence type="ECO:0000256" key="8">
    <source>
        <dbReference type="ARBA" id="ARBA00039381"/>
    </source>
</evidence>
<feature type="transmembrane region" description="Helical" evidence="10">
    <location>
        <begin position="130"/>
        <end position="153"/>
    </location>
</feature>
<evidence type="ECO:0000256" key="1">
    <source>
        <dbReference type="ARBA" id="ARBA00004651"/>
    </source>
</evidence>
<sequence>MSEPGSSTTRSSPVTPADKISSLDTRLIDTTKTLPTEPKGRTGAARILLGRDAIMIYLLLAFVLYASIAIPRFASPVTVGFLLLDVIPVLLIAMPMTLVIITGEIDLSVASIAGLTSALMGVLWESGLDIGVVLAISLFAGVVAGAFNGFLIAVAGLPSLAVTIGTLALYRGLALVVIGDNAVANFPPGLTAFFTSKIGATGIPTVMIGVVVVALFFGVLLHLTPFGRGLYAIGFSKEAATFVGIRVSRAKFWLYVGTGSVSALAGIYWTLRYSSARSDNASGLELTVIAAVLLGGVSIFGGTGSIPGVIAGVLLIGTINFSLRLERISDVVLIMVTGSLLIASVVAPSVFEALQRWRHGRRMHKTLPQVPASGATSATAPGVQERK</sequence>
<evidence type="ECO:0000256" key="3">
    <source>
        <dbReference type="ARBA" id="ARBA00022475"/>
    </source>
</evidence>
<evidence type="ECO:0000256" key="6">
    <source>
        <dbReference type="ARBA" id="ARBA00022989"/>
    </source>
</evidence>
<dbReference type="PANTHER" id="PTHR32196:SF71">
    <property type="entry name" value="AUTOINDUCER 2 IMPORT SYSTEM PERMEASE PROTEIN LSRD"/>
    <property type="match status" value="1"/>
</dbReference>
<evidence type="ECO:0000313" key="11">
    <source>
        <dbReference type="EMBL" id="TFC98306.1"/>
    </source>
</evidence>
<organism evidence="11 12">
    <name type="scientific">Cryobacterium breve</name>
    <dbReference type="NCBI Taxonomy" id="1259258"/>
    <lineage>
        <taxon>Bacteria</taxon>
        <taxon>Bacillati</taxon>
        <taxon>Actinomycetota</taxon>
        <taxon>Actinomycetes</taxon>
        <taxon>Micrococcales</taxon>
        <taxon>Microbacteriaceae</taxon>
        <taxon>Cryobacterium</taxon>
    </lineage>
</organism>
<feature type="region of interest" description="Disordered" evidence="9">
    <location>
        <begin position="368"/>
        <end position="387"/>
    </location>
</feature>
<dbReference type="EMBL" id="SOGJ01000021">
    <property type="protein sequence ID" value="TFC98306.1"/>
    <property type="molecule type" value="Genomic_DNA"/>
</dbReference>
<protein>
    <recommendedName>
        <fullName evidence="8">Autoinducer 2 import system permease protein LsrD</fullName>
    </recommendedName>
</protein>
<feature type="transmembrane region" description="Helical" evidence="10">
    <location>
        <begin position="331"/>
        <end position="354"/>
    </location>
</feature>
<reference evidence="11 12" key="1">
    <citation type="submission" date="2019-03" db="EMBL/GenBank/DDBJ databases">
        <title>Genomics of glacier-inhabiting Cryobacterium strains.</title>
        <authorList>
            <person name="Liu Q."/>
            <person name="Xin Y.-H."/>
        </authorList>
    </citation>
    <scope>NUCLEOTIDE SEQUENCE [LARGE SCALE GENOMIC DNA]</scope>
    <source>
        <strain evidence="11 12">TMT4-23</strain>
    </source>
</reference>
<keyword evidence="5 10" id="KW-0812">Transmembrane</keyword>
<evidence type="ECO:0000256" key="7">
    <source>
        <dbReference type="ARBA" id="ARBA00023136"/>
    </source>
</evidence>
<dbReference type="RefSeq" id="WP_134363244.1">
    <property type="nucleotide sequence ID" value="NZ_SOGJ01000021.1"/>
</dbReference>
<evidence type="ECO:0000256" key="5">
    <source>
        <dbReference type="ARBA" id="ARBA00022692"/>
    </source>
</evidence>
<evidence type="ECO:0000256" key="9">
    <source>
        <dbReference type="SAM" id="MobiDB-lite"/>
    </source>
</evidence>
<keyword evidence="3" id="KW-1003">Cell membrane</keyword>
<dbReference type="CDD" id="cd06579">
    <property type="entry name" value="TM_PBP1_transp_AraH_like"/>
    <property type="match status" value="1"/>
</dbReference>
<dbReference type="Proteomes" id="UP000298355">
    <property type="component" value="Unassembled WGS sequence"/>
</dbReference>
<feature type="transmembrane region" description="Helical" evidence="10">
    <location>
        <begin position="252"/>
        <end position="271"/>
    </location>
</feature>
<feature type="transmembrane region" description="Helical" evidence="10">
    <location>
        <begin position="198"/>
        <end position="221"/>
    </location>
</feature>
<feature type="transmembrane region" description="Helical" evidence="10">
    <location>
        <begin position="107"/>
        <end position="124"/>
    </location>
</feature>
<proteinExistence type="predicted"/>
<keyword evidence="2" id="KW-0813">Transport</keyword>
<evidence type="ECO:0000313" key="12">
    <source>
        <dbReference type="Proteomes" id="UP000298355"/>
    </source>
</evidence>
<keyword evidence="4" id="KW-0997">Cell inner membrane</keyword>
<keyword evidence="12" id="KW-1185">Reference proteome</keyword>
<keyword evidence="6 10" id="KW-1133">Transmembrane helix</keyword>
<feature type="transmembrane region" description="Helical" evidence="10">
    <location>
        <begin position="160"/>
        <end position="178"/>
    </location>
</feature>
<evidence type="ECO:0000256" key="2">
    <source>
        <dbReference type="ARBA" id="ARBA00022448"/>
    </source>
</evidence>
<feature type="transmembrane region" description="Helical" evidence="10">
    <location>
        <begin position="54"/>
        <end position="74"/>
    </location>
</feature>
<accession>A0ABY2J347</accession>
<feature type="transmembrane region" description="Helical" evidence="10">
    <location>
        <begin position="80"/>
        <end position="100"/>
    </location>
</feature>
<dbReference type="Pfam" id="PF02653">
    <property type="entry name" value="BPD_transp_2"/>
    <property type="match status" value="1"/>
</dbReference>
<comment type="subcellular location">
    <subcellularLocation>
        <location evidence="1">Cell membrane</location>
        <topology evidence="1">Multi-pass membrane protein</topology>
    </subcellularLocation>
</comment>
<dbReference type="InterPro" id="IPR001851">
    <property type="entry name" value="ABC_transp_permease"/>
</dbReference>
<name>A0ABY2J347_9MICO</name>
<evidence type="ECO:0000256" key="10">
    <source>
        <dbReference type="SAM" id="Phobius"/>
    </source>
</evidence>
<gene>
    <name evidence="11" type="ORF">E3O65_08125</name>
</gene>
<comment type="caution">
    <text evidence="11">The sequence shown here is derived from an EMBL/GenBank/DDBJ whole genome shotgun (WGS) entry which is preliminary data.</text>
</comment>